<dbReference type="EMBL" id="WMBA01000005">
    <property type="protein sequence ID" value="MTD53384.1"/>
    <property type="molecule type" value="Genomic_DNA"/>
</dbReference>
<evidence type="ECO:0000313" key="3">
    <source>
        <dbReference type="Proteomes" id="UP000440096"/>
    </source>
</evidence>
<feature type="domain" description="Polysaccharide pyruvyl transferase" evidence="1">
    <location>
        <begin position="184"/>
        <end position="222"/>
    </location>
</feature>
<keyword evidence="2" id="KW-0808">Transferase</keyword>
<gene>
    <name evidence="2" type="ORF">GKO32_05230</name>
</gene>
<evidence type="ECO:0000313" key="2">
    <source>
        <dbReference type="EMBL" id="MTD53384.1"/>
    </source>
</evidence>
<dbReference type="GO" id="GO:0016740">
    <property type="term" value="F:transferase activity"/>
    <property type="evidence" value="ECO:0007669"/>
    <property type="project" value="UniProtKB-KW"/>
</dbReference>
<name>A0A6N7Z1G5_9PSEU</name>
<dbReference type="AlphaFoldDB" id="A0A6N7Z1G5"/>
<dbReference type="InterPro" id="IPR007345">
    <property type="entry name" value="Polysacch_pyruvyl_Trfase"/>
</dbReference>
<comment type="caution">
    <text evidence="2">The sequence shown here is derived from an EMBL/GenBank/DDBJ whole genome shotgun (WGS) entry which is preliminary data.</text>
</comment>
<sequence>MRVLVTGWPSFYDGEATAGDVLSMRRVCDALNVAGVAHDSAWSPAFRPGGMSLDDAEPGDYTHVVFVCGPAHGKQVRRLHERYAGCRRIAVGVSVLDASDPAVTGFHRVFARDGDTEPAVDLSATANANTAPVAGVVFAPGQPEYGVFRRHDEVHARLTTWLCHLDCARIPVDTRLAIGDWSKCATPDQFLALAHKFDVIVTTRLHGLVLGLRASVPVLAVDPIEGGGKVTAQADALGWPALVGAHDVGHRALLDNWWQWCLSIGGRVAARRVETDSTLIDDLLLEMVR</sequence>
<dbReference type="OrthoDB" id="1491277at2"/>
<dbReference type="Proteomes" id="UP000440096">
    <property type="component" value="Unassembled WGS sequence"/>
</dbReference>
<proteinExistence type="predicted"/>
<dbReference type="Pfam" id="PF04230">
    <property type="entry name" value="PS_pyruv_trans"/>
    <property type="match status" value="1"/>
</dbReference>
<protein>
    <submittedName>
        <fullName evidence="2">Polysaccharide pyruvyl transferase family protein</fullName>
    </submittedName>
</protein>
<reference evidence="2 3" key="1">
    <citation type="submission" date="2019-11" db="EMBL/GenBank/DDBJ databases">
        <title>Draft genome of Amycolatopsis RM579.</title>
        <authorList>
            <person name="Duangmal K."/>
            <person name="Mingma R."/>
        </authorList>
    </citation>
    <scope>NUCLEOTIDE SEQUENCE [LARGE SCALE GENOMIC DNA]</scope>
    <source>
        <strain evidence="2 3">RM579</strain>
    </source>
</reference>
<organism evidence="2 3">
    <name type="scientific">Amycolatopsis pithecellobii</name>
    <dbReference type="NCBI Taxonomy" id="664692"/>
    <lineage>
        <taxon>Bacteria</taxon>
        <taxon>Bacillati</taxon>
        <taxon>Actinomycetota</taxon>
        <taxon>Actinomycetes</taxon>
        <taxon>Pseudonocardiales</taxon>
        <taxon>Pseudonocardiaceae</taxon>
        <taxon>Amycolatopsis</taxon>
    </lineage>
</organism>
<dbReference type="RefSeq" id="WP_154755624.1">
    <property type="nucleotide sequence ID" value="NZ_WMBA01000005.1"/>
</dbReference>
<accession>A0A6N7Z1G5</accession>
<evidence type="ECO:0000259" key="1">
    <source>
        <dbReference type="Pfam" id="PF04230"/>
    </source>
</evidence>
<keyword evidence="3" id="KW-1185">Reference proteome</keyword>